<feature type="region of interest" description="Disordered" evidence="1">
    <location>
        <begin position="548"/>
        <end position="693"/>
    </location>
</feature>
<feature type="compositionally biased region" description="Polar residues" evidence="1">
    <location>
        <begin position="869"/>
        <end position="884"/>
    </location>
</feature>
<feature type="compositionally biased region" description="Low complexity" evidence="1">
    <location>
        <begin position="1026"/>
        <end position="1045"/>
    </location>
</feature>
<feature type="compositionally biased region" description="Polar residues" evidence="1">
    <location>
        <begin position="615"/>
        <end position="633"/>
    </location>
</feature>
<feature type="compositionally biased region" description="Polar residues" evidence="1">
    <location>
        <begin position="936"/>
        <end position="948"/>
    </location>
</feature>
<evidence type="ECO:0000313" key="3">
    <source>
        <dbReference type="Proteomes" id="UP000076154"/>
    </source>
</evidence>
<accession>A0A369K9J1</accession>
<feature type="compositionally biased region" description="Pro residues" evidence="1">
    <location>
        <begin position="1207"/>
        <end position="1217"/>
    </location>
</feature>
<feature type="compositionally biased region" description="Polar residues" evidence="1">
    <location>
        <begin position="1224"/>
        <end position="1260"/>
    </location>
</feature>
<feature type="compositionally biased region" description="Polar residues" evidence="1">
    <location>
        <begin position="976"/>
        <end position="985"/>
    </location>
</feature>
<protein>
    <recommendedName>
        <fullName evidence="4">Proteophosphoglycan ppg4</fullName>
    </recommendedName>
</protein>
<dbReference type="InParanoid" id="A0A369K9J1"/>
<keyword evidence="3" id="KW-1185">Reference proteome</keyword>
<feature type="compositionally biased region" description="Low complexity" evidence="1">
    <location>
        <begin position="1261"/>
        <end position="1273"/>
    </location>
</feature>
<feature type="compositionally biased region" description="Low complexity" evidence="1">
    <location>
        <begin position="1156"/>
        <end position="1172"/>
    </location>
</feature>
<comment type="caution">
    <text evidence="2">The sequence shown here is derived from an EMBL/GenBank/DDBJ whole genome shotgun (WGS) entry which is preliminary data.</text>
</comment>
<evidence type="ECO:0000256" key="1">
    <source>
        <dbReference type="SAM" id="MobiDB-lite"/>
    </source>
</evidence>
<gene>
    <name evidence="2" type="ORF">Hypma_015975</name>
</gene>
<feature type="compositionally biased region" description="Basic and acidic residues" evidence="1">
    <location>
        <begin position="653"/>
        <end position="667"/>
    </location>
</feature>
<feature type="compositionally biased region" description="Polar residues" evidence="1">
    <location>
        <begin position="501"/>
        <end position="511"/>
    </location>
</feature>
<evidence type="ECO:0000313" key="2">
    <source>
        <dbReference type="EMBL" id="RDB29335.1"/>
    </source>
</evidence>
<sequence>MSSSVNANGNANGTPRSLSAASASATLSPTWAPPKSPLPPHRLAKLANALGVSTPMPAVYQPMPFMSRSFSDSPGPSDGFRRSPTPSTAASNFTAFAPTVSKYLLHVIPPLHLPHETDNDFEMTPPPSSASGYHTQFRRGTLVPVHATLQSQLGAIAKEYALPSTAGLILYLVSSAKTAQQRSPSPGIGLDEDMDEPGPRLSEDIWKHLWTRVSKAEHDEGLAPYPVRSQTPNFFGINAGAQSTPFLPFESNGSQPLRSFISSTGGPVQPTPITTQFPPSPSTPSTVSDLRSNTKSAPPSSSSVSDPETPDTSSGSHSFLHEQPSRANTLDLPGLNSPSIIPILAKVEFDIDRRRAPWYEPWLRSRKVNHAKRAESRNGRKANISEGAEDGSQEWPGKIELLTGRKQTSSPMSLFVSTADTKDGSGAVLVQGSMLDTDKYLDPDAELEPETEGAGYEQLPESEDHSEWSDDEDEDFADEFTARVVKVAREKDPLEDVFGTDANTWADMQTSPERDSKRRTNPNVVDLALTATDLSALPSPTQSEFEYLGKEEDEVEALLDQMARPQLSVSIPSSPPDKRSSSPTGPKKHVPPPLVLVPEVVSGDLVVPAEPSPMPSSAGSTSLPYLNEGSSEASPRVVAPQEDDEDEDEFETDYARVRSPAESEKRGGAVFDDLDLGLDPTEDFDENDPYDRRRSQFLMKAQLDEIERTMAQLSPRMLSAELEEEPMSYSGSTLSPNNSLSISPRKLNSDYYPPSPRLPGHPDKSTPSGSQAAWPATPFSALVDPILSSPPRRADAPPSPPRLAVNGITTSAPKSYMPMQRSSDTAMSAETQSRKRELEEEQGYPALTPSIGKSSESPIIPLSPDPFSRYSSTPDEGDRQSSVYWGNDLPTRSPPMTFNVLSEPQEPSGDQNRKRSGSVATSRFSADSITGEDANPKSNRSTLMTVNTIKRFWRKSSKNQSSSSSNLPPPPPTPTIASGRSSAQLSRPERPSQELPENPPKTPTFGRFSPKPRVSQEQQPAPPPQQQLAVLQPHQQLPIPQPQQLSVPFNGRSSNPQPIVAAQMRPSKAGSTLDRLHFDQESPYPIRRGPSYQARPPSPPPVPSTSMSTPHLPLPSPSPDTLSQGMPPSLSAPPTQVQSEKEKPSIRKSILKGWKSSSSSSISITQQQQQAPAPEPRSSSERFSVGGSRSRRPSVLNFGSTRGSVSSPPPDIPPSPQIPQQFITNGRNDNRQSIRSRLTSSSIDLSQSPPQGVNKTLNSGSTSPRRSMASASSRDSRDSRPSFDSSQFEIVSPKMSASLSYPYHELDRSP</sequence>
<dbReference type="STRING" id="39966.A0A369K9J1"/>
<feature type="compositionally biased region" description="Acidic residues" evidence="1">
    <location>
        <begin position="641"/>
        <end position="652"/>
    </location>
</feature>
<feature type="region of interest" description="Disordered" evidence="1">
    <location>
        <begin position="246"/>
        <end position="335"/>
    </location>
</feature>
<feature type="compositionally biased region" description="Polar residues" evidence="1">
    <location>
        <begin position="246"/>
        <end position="266"/>
    </location>
</feature>
<feature type="region of interest" description="Disordered" evidence="1">
    <location>
        <begin position="445"/>
        <end position="474"/>
    </location>
</feature>
<name>A0A369K9J1_HYPMA</name>
<reference evidence="2" key="1">
    <citation type="submission" date="2018-04" db="EMBL/GenBank/DDBJ databases">
        <title>Whole genome sequencing of Hypsizygus marmoreus.</title>
        <authorList>
            <person name="Choi I.-G."/>
            <person name="Min B."/>
            <person name="Kim J.-G."/>
            <person name="Kim S."/>
            <person name="Oh Y.-L."/>
            <person name="Kong W.-S."/>
            <person name="Park H."/>
            <person name="Jeong J."/>
            <person name="Song E.-S."/>
        </authorList>
    </citation>
    <scope>NUCLEOTIDE SEQUENCE [LARGE SCALE GENOMIC DNA]</scope>
    <source>
        <strain evidence="2">51987-8</strain>
    </source>
</reference>
<feature type="region of interest" description="Disordered" evidence="1">
    <location>
        <begin position="500"/>
        <end position="523"/>
    </location>
</feature>
<feature type="compositionally biased region" description="Low complexity" evidence="1">
    <location>
        <begin position="267"/>
        <end position="314"/>
    </location>
</feature>
<dbReference type="OrthoDB" id="2526154at2759"/>
<feature type="region of interest" description="Disordered" evidence="1">
    <location>
        <begin position="368"/>
        <end position="397"/>
    </location>
</feature>
<dbReference type="Proteomes" id="UP000076154">
    <property type="component" value="Unassembled WGS sequence"/>
</dbReference>
<proteinExistence type="predicted"/>
<organism evidence="2 3">
    <name type="scientific">Hypsizygus marmoreus</name>
    <name type="common">White beech mushroom</name>
    <name type="synonym">Agaricus marmoreus</name>
    <dbReference type="NCBI Taxonomy" id="39966"/>
    <lineage>
        <taxon>Eukaryota</taxon>
        <taxon>Fungi</taxon>
        <taxon>Dikarya</taxon>
        <taxon>Basidiomycota</taxon>
        <taxon>Agaricomycotina</taxon>
        <taxon>Agaricomycetes</taxon>
        <taxon>Agaricomycetidae</taxon>
        <taxon>Agaricales</taxon>
        <taxon>Tricholomatineae</taxon>
        <taxon>Lyophyllaceae</taxon>
        <taxon>Hypsizygus</taxon>
    </lineage>
</organism>
<feature type="compositionally biased region" description="Low complexity" evidence="1">
    <location>
        <begin position="1"/>
        <end position="30"/>
    </location>
</feature>
<feature type="compositionally biased region" description="Polar residues" evidence="1">
    <location>
        <begin position="729"/>
        <end position="742"/>
    </location>
</feature>
<feature type="compositionally biased region" description="Polar residues" evidence="1">
    <location>
        <begin position="918"/>
        <end position="928"/>
    </location>
</feature>
<evidence type="ECO:0008006" key="4">
    <source>
        <dbReference type="Google" id="ProtNLM"/>
    </source>
</evidence>
<feature type="region of interest" description="Disordered" evidence="1">
    <location>
        <begin position="718"/>
        <end position="1310"/>
    </location>
</feature>
<feature type="region of interest" description="Disordered" evidence="1">
    <location>
        <begin position="1"/>
        <end position="39"/>
    </location>
</feature>
<feature type="compositionally biased region" description="Acidic residues" evidence="1">
    <location>
        <begin position="672"/>
        <end position="688"/>
    </location>
</feature>
<dbReference type="EMBL" id="LUEZ02000010">
    <property type="protein sequence ID" value="RDB29335.1"/>
    <property type="molecule type" value="Genomic_DNA"/>
</dbReference>
<feature type="compositionally biased region" description="Polar residues" evidence="1">
    <location>
        <begin position="820"/>
        <end position="831"/>
    </location>
</feature>